<keyword evidence="2" id="KW-1133">Transmembrane helix</keyword>
<accession>A0AAE0IP46</accession>
<evidence type="ECO:0000313" key="4">
    <source>
        <dbReference type="Proteomes" id="UP001283341"/>
    </source>
</evidence>
<comment type="caution">
    <text evidence="3">The sequence shown here is derived from an EMBL/GenBank/DDBJ whole genome shotgun (WGS) entry which is preliminary data.</text>
</comment>
<feature type="region of interest" description="Disordered" evidence="1">
    <location>
        <begin position="76"/>
        <end position="96"/>
    </location>
</feature>
<evidence type="ECO:0000256" key="2">
    <source>
        <dbReference type="SAM" id="Phobius"/>
    </source>
</evidence>
<protein>
    <submittedName>
        <fullName evidence="3">Uncharacterized protein</fullName>
    </submittedName>
</protein>
<evidence type="ECO:0000313" key="3">
    <source>
        <dbReference type="EMBL" id="KAK3328736.1"/>
    </source>
</evidence>
<feature type="compositionally biased region" description="Low complexity" evidence="1">
    <location>
        <begin position="1"/>
        <end position="10"/>
    </location>
</feature>
<feature type="compositionally biased region" description="Low complexity" evidence="1">
    <location>
        <begin position="20"/>
        <end position="39"/>
    </location>
</feature>
<dbReference type="Proteomes" id="UP001283341">
    <property type="component" value="Unassembled WGS sequence"/>
</dbReference>
<keyword evidence="2" id="KW-0812">Transmembrane</keyword>
<sequence>MIISSPSPVSSREDSRPNLSNNASTSNSTAESSPAWTSPTASTLQTIIFGLVASLVALAALYLAYQQLRAMRHRTEEPQDTPFVVSQEQRGNSAEQTDHILLESWEYTIQRIRVKPTYDPHLNTQ</sequence>
<feature type="region of interest" description="Disordered" evidence="1">
    <location>
        <begin position="1"/>
        <end position="39"/>
    </location>
</feature>
<dbReference type="EMBL" id="JAUEDM010000001">
    <property type="protein sequence ID" value="KAK3328736.1"/>
    <property type="molecule type" value="Genomic_DNA"/>
</dbReference>
<evidence type="ECO:0000256" key="1">
    <source>
        <dbReference type="SAM" id="MobiDB-lite"/>
    </source>
</evidence>
<feature type="compositionally biased region" description="Polar residues" evidence="1">
    <location>
        <begin position="84"/>
        <end position="95"/>
    </location>
</feature>
<name>A0AAE0IP46_9PEZI</name>
<reference evidence="3" key="1">
    <citation type="journal article" date="2023" name="Mol. Phylogenet. Evol.">
        <title>Genome-scale phylogeny and comparative genomics of the fungal order Sordariales.</title>
        <authorList>
            <person name="Hensen N."/>
            <person name="Bonometti L."/>
            <person name="Westerberg I."/>
            <person name="Brannstrom I.O."/>
            <person name="Guillou S."/>
            <person name="Cros-Aarteil S."/>
            <person name="Calhoun S."/>
            <person name="Haridas S."/>
            <person name="Kuo A."/>
            <person name="Mondo S."/>
            <person name="Pangilinan J."/>
            <person name="Riley R."/>
            <person name="LaButti K."/>
            <person name="Andreopoulos B."/>
            <person name="Lipzen A."/>
            <person name="Chen C."/>
            <person name="Yan M."/>
            <person name="Daum C."/>
            <person name="Ng V."/>
            <person name="Clum A."/>
            <person name="Steindorff A."/>
            <person name="Ohm R.A."/>
            <person name="Martin F."/>
            <person name="Silar P."/>
            <person name="Natvig D.O."/>
            <person name="Lalanne C."/>
            <person name="Gautier V."/>
            <person name="Ament-Velasquez S.L."/>
            <person name="Kruys A."/>
            <person name="Hutchinson M.I."/>
            <person name="Powell A.J."/>
            <person name="Barry K."/>
            <person name="Miller A.N."/>
            <person name="Grigoriev I.V."/>
            <person name="Debuchy R."/>
            <person name="Gladieux P."/>
            <person name="Hiltunen Thoren M."/>
            <person name="Johannesson H."/>
        </authorList>
    </citation>
    <scope>NUCLEOTIDE SEQUENCE</scope>
    <source>
        <strain evidence="3">CBS 118394</strain>
    </source>
</reference>
<proteinExistence type="predicted"/>
<keyword evidence="2" id="KW-0472">Membrane</keyword>
<keyword evidence="4" id="KW-1185">Reference proteome</keyword>
<organism evidence="3 4">
    <name type="scientific">Apodospora peruviana</name>
    <dbReference type="NCBI Taxonomy" id="516989"/>
    <lineage>
        <taxon>Eukaryota</taxon>
        <taxon>Fungi</taxon>
        <taxon>Dikarya</taxon>
        <taxon>Ascomycota</taxon>
        <taxon>Pezizomycotina</taxon>
        <taxon>Sordariomycetes</taxon>
        <taxon>Sordariomycetidae</taxon>
        <taxon>Sordariales</taxon>
        <taxon>Lasiosphaeriaceae</taxon>
        <taxon>Apodospora</taxon>
    </lineage>
</organism>
<reference evidence="3" key="2">
    <citation type="submission" date="2023-06" db="EMBL/GenBank/DDBJ databases">
        <authorList>
            <consortium name="Lawrence Berkeley National Laboratory"/>
            <person name="Haridas S."/>
            <person name="Hensen N."/>
            <person name="Bonometti L."/>
            <person name="Westerberg I."/>
            <person name="Brannstrom I.O."/>
            <person name="Guillou S."/>
            <person name="Cros-Aarteil S."/>
            <person name="Calhoun S."/>
            <person name="Kuo A."/>
            <person name="Mondo S."/>
            <person name="Pangilinan J."/>
            <person name="Riley R."/>
            <person name="Labutti K."/>
            <person name="Andreopoulos B."/>
            <person name="Lipzen A."/>
            <person name="Chen C."/>
            <person name="Yanf M."/>
            <person name="Daum C."/>
            <person name="Ng V."/>
            <person name="Clum A."/>
            <person name="Steindorff A."/>
            <person name="Ohm R."/>
            <person name="Martin F."/>
            <person name="Silar P."/>
            <person name="Natvig D."/>
            <person name="Lalanne C."/>
            <person name="Gautier V."/>
            <person name="Ament-Velasquez S.L."/>
            <person name="Kruys A."/>
            <person name="Hutchinson M.I."/>
            <person name="Powell A.J."/>
            <person name="Barry K."/>
            <person name="Miller A.N."/>
            <person name="Grigoriev I.V."/>
            <person name="Debuchy R."/>
            <person name="Gladieux P."/>
            <person name="Thoren M.H."/>
            <person name="Johannesson H."/>
        </authorList>
    </citation>
    <scope>NUCLEOTIDE SEQUENCE</scope>
    <source>
        <strain evidence="3">CBS 118394</strain>
    </source>
</reference>
<gene>
    <name evidence="3" type="ORF">B0H66DRAFT_733</name>
</gene>
<feature type="transmembrane region" description="Helical" evidence="2">
    <location>
        <begin position="44"/>
        <end position="65"/>
    </location>
</feature>
<dbReference type="AlphaFoldDB" id="A0AAE0IP46"/>